<keyword evidence="3" id="KW-1185">Reference proteome</keyword>
<comment type="caution">
    <text evidence="2">The sequence shown here is derived from an EMBL/GenBank/DDBJ whole genome shotgun (WGS) entry which is preliminary data.</text>
</comment>
<dbReference type="InterPro" id="IPR019301">
    <property type="entry name" value="Flagellar_prot_FlgJ_N"/>
</dbReference>
<evidence type="ECO:0000313" key="2">
    <source>
        <dbReference type="EMBL" id="RBQ29755.1"/>
    </source>
</evidence>
<dbReference type="EMBL" id="PDKB01000003">
    <property type="protein sequence ID" value="RBQ29755.1"/>
    <property type="molecule type" value="Genomic_DNA"/>
</dbReference>
<name>A0A366MU28_9BACT</name>
<sequence length="102" mass="11393">MEINSSNLYNKDILQTNKFDNVTNDSVSKMEDEKLREVSNNFEAFFLQQILETSLKTTSIAGEGTGSDVIKGMYLQSIADSSSGTFGISDMLYKFLSENNNK</sequence>
<evidence type="ECO:0000313" key="3">
    <source>
        <dbReference type="Proteomes" id="UP000252669"/>
    </source>
</evidence>
<gene>
    <name evidence="2" type="ORF">CRU91_02140</name>
</gene>
<proteinExistence type="predicted"/>
<dbReference type="Proteomes" id="UP000252669">
    <property type="component" value="Unassembled WGS sequence"/>
</dbReference>
<protein>
    <recommendedName>
        <fullName evidence="1">Flagellar protein FlgJ N-terminal domain-containing protein</fullName>
    </recommendedName>
</protein>
<dbReference type="RefSeq" id="WP_113892933.1">
    <property type="nucleotide sequence ID" value="NZ_JANJGA010000004.1"/>
</dbReference>
<accession>A0A366MU28</accession>
<organism evidence="2 3">
    <name type="scientific">Aliarcobacter vitoriensis</name>
    <dbReference type="NCBI Taxonomy" id="2011099"/>
    <lineage>
        <taxon>Bacteria</taxon>
        <taxon>Pseudomonadati</taxon>
        <taxon>Campylobacterota</taxon>
        <taxon>Epsilonproteobacteria</taxon>
        <taxon>Campylobacterales</taxon>
        <taxon>Arcobacteraceae</taxon>
        <taxon>Aliarcobacter</taxon>
    </lineage>
</organism>
<dbReference type="OrthoDB" id="5324665at2"/>
<feature type="domain" description="Flagellar protein FlgJ N-terminal" evidence="1">
    <location>
        <begin position="52"/>
        <end position="94"/>
    </location>
</feature>
<dbReference type="AlphaFoldDB" id="A0A366MU28"/>
<dbReference type="Pfam" id="PF10135">
    <property type="entry name" value="Rod-binding"/>
    <property type="match status" value="1"/>
</dbReference>
<reference evidence="2 3" key="1">
    <citation type="submission" date="2017-10" db="EMBL/GenBank/DDBJ databases">
        <title>Genomics of the genus Arcobacter.</title>
        <authorList>
            <person name="Perez-Cataluna A."/>
            <person name="Figueras M.J."/>
        </authorList>
    </citation>
    <scope>NUCLEOTIDE SEQUENCE [LARGE SCALE GENOMIC DNA]</scope>
    <source>
        <strain evidence="2 3">CECT 9230</strain>
    </source>
</reference>
<evidence type="ECO:0000259" key="1">
    <source>
        <dbReference type="Pfam" id="PF10135"/>
    </source>
</evidence>